<evidence type="ECO:0000313" key="3">
    <source>
        <dbReference type="Proteomes" id="UP000487757"/>
    </source>
</evidence>
<feature type="domain" description="Cyclic nucleotide-binding" evidence="1">
    <location>
        <begin position="31"/>
        <end position="116"/>
    </location>
</feature>
<dbReference type="InterPro" id="IPR018490">
    <property type="entry name" value="cNMP-bd_dom_sf"/>
</dbReference>
<reference evidence="2 3" key="1">
    <citation type="submission" date="2019-11" db="EMBL/GenBank/DDBJ databases">
        <title>Pedobacter petrophilus genome.</title>
        <authorList>
            <person name="Feldbauer M.J."/>
            <person name="Newman J.D."/>
        </authorList>
    </citation>
    <scope>NUCLEOTIDE SEQUENCE [LARGE SCALE GENOMIC DNA]</scope>
    <source>
        <strain evidence="2 3">LMG 29686</strain>
    </source>
</reference>
<dbReference type="Pfam" id="PF00027">
    <property type="entry name" value="cNMP_binding"/>
    <property type="match status" value="1"/>
</dbReference>
<comment type="caution">
    <text evidence="2">The sequence shown here is derived from an EMBL/GenBank/DDBJ whole genome shotgun (WGS) entry which is preliminary data.</text>
</comment>
<dbReference type="EMBL" id="WKKH01000059">
    <property type="protein sequence ID" value="MRX78572.1"/>
    <property type="molecule type" value="Genomic_DNA"/>
</dbReference>
<dbReference type="CDD" id="cd00038">
    <property type="entry name" value="CAP_ED"/>
    <property type="match status" value="1"/>
</dbReference>
<protein>
    <submittedName>
        <fullName evidence="2">Cyclic nucleotide-binding domain-containing protein</fullName>
    </submittedName>
</protein>
<proteinExistence type="predicted"/>
<name>A0A7K0G4K7_9SPHI</name>
<dbReference type="OrthoDB" id="1092431at2"/>
<sequence length="189" mass="22197">MKEMLRAHIEQVVSLTDEEYDFVRMHFCLKHRPKGGLLITKSSPVPYVYLVISGLLKLVYHDQTGREHIVSFAMEEWWETDYPAWFARTPASLDLYCIEETHVYCLSLDGYQTLCAKVQKMEHFFLHKANRGHMASQERILSFLTSTPKEKYELVLRKQPALMQRVPKAMLAAYLGLSRETLSRLWRQN</sequence>
<dbReference type="InterPro" id="IPR014710">
    <property type="entry name" value="RmlC-like_jellyroll"/>
</dbReference>
<dbReference type="Proteomes" id="UP000487757">
    <property type="component" value="Unassembled WGS sequence"/>
</dbReference>
<dbReference type="Gene3D" id="2.60.120.10">
    <property type="entry name" value="Jelly Rolls"/>
    <property type="match status" value="1"/>
</dbReference>
<dbReference type="InterPro" id="IPR000595">
    <property type="entry name" value="cNMP-bd_dom"/>
</dbReference>
<dbReference type="AlphaFoldDB" id="A0A7K0G4K7"/>
<evidence type="ECO:0000259" key="1">
    <source>
        <dbReference type="Pfam" id="PF00027"/>
    </source>
</evidence>
<organism evidence="2 3">
    <name type="scientific">Pedobacter petrophilus</name>
    <dbReference type="NCBI Taxonomy" id="1908241"/>
    <lineage>
        <taxon>Bacteria</taxon>
        <taxon>Pseudomonadati</taxon>
        <taxon>Bacteroidota</taxon>
        <taxon>Sphingobacteriia</taxon>
        <taxon>Sphingobacteriales</taxon>
        <taxon>Sphingobacteriaceae</taxon>
        <taxon>Pedobacter</taxon>
    </lineage>
</organism>
<dbReference type="SUPFAM" id="SSF51206">
    <property type="entry name" value="cAMP-binding domain-like"/>
    <property type="match status" value="1"/>
</dbReference>
<dbReference type="RefSeq" id="WP_154282975.1">
    <property type="nucleotide sequence ID" value="NZ_JBHUJQ010000001.1"/>
</dbReference>
<accession>A0A7K0G4K7</accession>
<gene>
    <name evidence="2" type="ORF">GJU39_21055</name>
</gene>
<evidence type="ECO:0000313" key="2">
    <source>
        <dbReference type="EMBL" id="MRX78572.1"/>
    </source>
</evidence>
<keyword evidence="3" id="KW-1185">Reference proteome</keyword>